<dbReference type="RefSeq" id="WP_226750981.1">
    <property type="nucleotide sequence ID" value="NZ_JAEINI020000004.1"/>
</dbReference>
<dbReference type="Proteomes" id="UP000633814">
    <property type="component" value="Unassembled WGS sequence"/>
</dbReference>
<feature type="chain" id="PRO_5046465974" evidence="1">
    <location>
        <begin position="27"/>
        <end position="141"/>
    </location>
</feature>
<dbReference type="PROSITE" id="PS51257">
    <property type="entry name" value="PROKAR_LIPOPROTEIN"/>
    <property type="match status" value="1"/>
</dbReference>
<sequence length="141" mass="15999">MLIRTALNVVISLLFLLAFTACQPPAENTSQLLLLQTATLQLTLSPEHAPVETPLQLRLQSQKPLRAISGELQGISMYMGRIPLVWRQQAAEQPEALTTWQAELFLGACSDPNMQWQLQLILDYQDGERELHQLQFTSSWR</sequence>
<evidence type="ECO:0000313" key="3">
    <source>
        <dbReference type="Proteomes" id="UP000633814"/>
    </source>
</evidence>
<dbReference type="EMBL" id="JAEINI020000004">
    <property type="protein sequence ID" value="MCB5226896.1"/>
    <property type="molecule type" value="Genomic_DNA"/>
</dbReference>
<proteinExistence type="predicted"/>
<comment type="caution">
    <text evidence="2">The sequence shown here is derived from an EMBL/GenBank/DDBJ whole genome shotgun (WGS) entry which is preliminary data.</text>
</comment>
<feature type="signal peptide" evidence="1">
    <location>
        <begin position="1"/>
        <end position="26"/>
    </location>
</feature>
<reference evidence="2 3" key="1">
    <citation type="submission" date="2021-10" db="EMBL/GenBank/DDBJ databases">
        <title>Alishewanella koreense sp. nov. isolated from seawater of southwestern coast in South Korea and the proposal for the reclassification of Rheinheimera perlucida and Rheinheimera tuosuensis as Arsukibacterium perlucida and Arsukibacterium tuosuensis.</title>
        <authorList>
            <person name="Kim K.H."/>
            <person name="Ruan W."/>
            <person name="Kim K.R."/>
            <person name="Baek J.H."/>
            <person name="Jeon C.O."/>
        </authorList>
    </citation>
    <scope>NUCLEOTIDE SEQUENCE [LARGE SCALE GENOMIC DNA]</scope>
    <source>
        <strain evidence="2 3">16-MA</strain>
    </source>
</reference>
<keyword evidence="1" id="KW-0732">Signal</keyword>
<evidence type="ECO:0000256" key="1">
    <source>
        <dbReference type="SAM" id="SignalP"/>
    </source>
</evidence>
<keyword evidence="3" id="KW-1185">Reference proteome</keyword>
<evidence type="ECO:0000313" key="2">
    <source>
        <dbReference type="EMBL" id="MCB5226896.1"/>
    </source>
</evidence>
<gene>
    <name evidence="2" type="ORF">JAO78_008710</name>
</gene>
<accession>A0ABS8C3K1</accession>
<name>A0ABS8C3K1_9ALTE</name>
<organism evidence="2 3">
    <name type="scientific">Alishewanella maricola</name>
    <dbReference type="NCBI Taxonomy" id="2795740"/>
    <lineage>
        <taxon>Bacteria</taxon>
        <taxon>Pseudomonadati</taxon>
        <taxon>Pseudomonadota</taxon>
        <taxon>Gammaproteobacteria</taxon>
        <taxon>Alteromonadales</taxon>
        <taxon>Alteromonadaceae</taxon>
        <taxon>Alishewanella</taxon>
    </lineage>
</organism>
<protein>
    <submittedName>
        <fullName evidence="2">Uncharacterized protein</fullName>
    </submittedName>
</protein>